<evidence type="ECO:0000256" key="3">
    <source>
        <dbReference type="ARBA" id="ARBA00023015"/>
    </source>
</evidence>
<dbReference type="SMART" id="SM00345">
    <property type="entry name" value="HTH_GNTR"/>
    <property type="match status" value="1"/>
</dbReference>
<dbReference type="KEGG" id="lit:FPZ52_10985"/>
<dbReference type="Pfam" id="PF00155">
    <property type="entry name" value="Aminotran_1_2"/>
    <property type="match status" value="1"/>
</dbReference>
<keyword evidence="7" id="KW-0808">Transferase</keyword>
<keyword evidence="4" id="KW-0238">DNA-binding</keyword>
<dbReference type="Pfam" id="PF00392">
    <property type="entry name" value="GntR"/>
    <property type="match status" value="1"/>
</dbReference>
<protein>
    <submittedName>
        <fullName evidence="7">PLP-dependent aminotransferase family protein</fullName>
    </submittedName>
</protein>
<dbReference type="GO" id="GO:0003677">
    <property type="term" value="F:DNA binding"/>
    <property type="evidence" value="ECO:0007669"/>
    <property type="project" value="UniProtKB-KW"/>
</dbReference>
<evidence type="ECO:0000313" key="7">
    <source>
        <dbReference type="EMBL" id="QDY70091.1"/>
    </source>
</evidence>
<evidence type="ECO:0000256" key="5">
    <source>
        <dbReference type="ARBA" id="ARBA00023163"/>
    </source>
</evidence>
<dbReference type="GO" id="GO:0030170">
    <property type="term" value="F:pyridoxal phosphate binding"/>
    <property type="evidence" value="ECO:0007669"/>
    <property type="project" value="InterPro"/>
</dbReference>
<keyword evidence="8" id="KW-1185">Reference proteome</keyword>
<dbReference type="PANTHER" id="PTHR46577:SF1">
    <property type="entry name" value="HTH-TYPE TRANSCRIPTIONAL REGULATORY PROTEIN GABR"/>
    <property type="match status" value="1"/>
</dbReference>
<keyword evidence="2" id="KW-0663">Pyridoxal phosphate</keyword>
<dbReference type="InterPro" id="IPR051446">
    <property type="entry name" value="HTH_trans_reg/aminotransferase"/>
</dbReference>
<evidence type="ECO:0000259" key="6">
    <source>
        <dbReference type="PROSITE" id="PS50949"/>
    </source>
</evidence>
<keyword evidence="3" id="KW-0805">Transcription regulation</keyword>
<dbReference type="PROSITE" id="PS50949">
    <property type="entry name" value="HTH_GNTR"/>
    <property type="match status" value="1"/>
</dbReference>
<dbReference type="SUPFAM" id="SSF53383">
    <property type="entry name" value="PLP-dependent transferases"/>
    <property type="match status" value="1"/>
</dbReference>
<evidence type="ECO:0000256" key="2">
    <source>
        <dbReference type="ARBA" id="ARBA00022898"/>
    </source>
</evidence>
<dbReference type="EMBL" id="CP042261">
    <property type="protein sequence ID" value="QDY70091.1"/>
    <property type="molecule type" value="Genomic_DNA"/>
</dbReference>
<dbReference type="CDD" id="cd07377">
    <property type="entry name" value="WHTH_GntR"/>
    <property type="match status" value="1"/>
</dbReference>
<reference evidence="7 8" key="1">
    <citation type="submission" date="2019-07" db="EMBL/GenBank/DDBJ databases">
        <title>Litoreibacter alkalisoli sp. nov., isolated from saline-alkaline soil.</title>
        <authorList>
            <person name="Wang S."/>
            <person name="Xu L."/>
            <person name="Xing Y.-T."/>
            <person name="Sun J.-Q."/>
        </authorList>
    </citation>
    <scope>NUCLEOTIDE SEQUENCE [LARGE SCALE GENOMIC DNA]</scope>
    <source>
        <strain evidence="7 8">LN3S51</strain>
    </source>
</reference>
<keyword evidence="5" id="KW-0804">Transcription</keyword>
<proteinExistence type="inferred from homology"/>
<comment type="similarity">
    <text evidence="1">In the C-terminal section; belongs to the class-I pyridoxal-phosphate-dependent aminotransferase family.</text>
</comment>
<name>A0A5B8IYV6_9RHOB</name>
<dbReference type="InterPro" id="IPR036390">
    <property type="entry name" value="WH_DNA-bd_sf"/>
</dbReference>
<dbReference type="InterPro" id="IPR015424">
    <property type="entry name" value="PyrdxlP-dep_Trfase"/>
</dbReference>
<keyword evidence="7" id="KW-0032">Aminotransferase</keyword>
<dbReference type="InterPro" id="IPR004839">
    <property type="entry name" value="Aminotransferase_I/II_large"/>
</dbReference>
<sequence>MSIWPPEKGSLRRPAYRSLSQTLLAAIEAGELKPGDQLPTHRDLAFRLGLSVQTVSRAYEELIRLDVIEGGVGRGTFVRTAPGMRGPSSPYHRIDSSDPIIDCSMLTPVLSDLHIERFQDTLRDMADGLPPETLFSFRPRKALWSHAMRGVEWLRYCGIRTQASLVIPTNGNSAAMTVALMTAASQGDLIMTEELCHHTLAALIRYLGMRHATVPSDEGGIDLAALDRFCAGRAVKALYILPSGLGPTGRVMPAERRRELGELARKHGFLIIENDACGPIDARRPAPVASFAPERSFYHTGFSKCLLPGLRLGYLVVPEAFEAAASSRNLAVQWMATPLMAEIASRWVDSGTALELLRWQRSALARRNAIAAKRLEEFDIRARPRGLHVWLPLSEGWTEDSFVTRARLQGVAVAPGSSFSMTENPAEKGLRICLGAPDEKALDHGLSVVARLAKSGGEPSFLTI</sequence>
<dbReference type="GO" id="GO:0008483">
    <property type="term" value="F:transaminase activity"/>
    <property type="evidence" value="ECO:0007669"/>
    <property type="project" value="UniProtKB-KW"/>
</dbReference>
<feature type="domain" description="HTH gntR-type" evidence="6">
    <location>
        <begin position="13"/>
        <end position="81"/>
    </location>
</feature>
<dbReference type="PANTHER" id="PTHR46577">
    <property type="entry name" value="HTH-TYPE TRANSCRIPTIONAL REGULATORY PROTEIN GABR"/>
    <property type="match status" value="1"/>
</dbReference>
<evidence type="ECO:0000256" key="1">
    <source>
        <dbReference type="ARBA" id="ARBA00005384"/>
    </source>
</evidence>
<dbReference type="SUPFAM" id="SSF46785">
    <property type="entry name" value="Winged helix' DNA-binding domain"/>
    <property type="match status" value="1"/>
</dbReference>
<dbReference type="Gene3D" id="1.10.10.10">
    <property type="entry name" value="Winged helix-like DNA-binding domain superfamily/Winged helix DNA-binding domain"/>
    <property type="match status" value="1"/>
</dbReference>
<evidence type="ECO:0000313" key="8">
    <source>
        <dbReference type="Proteomes" id="UP000318483"/>
    </source>
</evidence>
<dbReference type="AlphaFoldDB" id="A0A5B8IYV6"/>
<accession>A0A5B8IYV6</accession>
<organism evidence="7 8">
    <name type="scientific">Qingshengfaniella alkalisoli</name>
    <dbReference type="NCBI Taxonomy" id="2599296"/>
    <lineage>
        <taxon>Bacteria</taxon>
        <taxon>Pseudomonadati</taxon>
        <taxon>Pseudomonadota</taxon>
        <taxon>Alphaproteobacteria</taxon>
        <taxon>Rhodobacterales</taxon>
        <taxon>Paracoccaceae</taxon>
        <taxon>Qingshengfaniella</taxon>
    </lineage>
</organism>
<dbReference type="Proteomes" id="UP000318483">
    <property type="component" value="Chromosome"/>
</dbReference>
<dbReference type="InterPro" id="IPR000524">
    <property type="entry name" value="Tscrpt_reg_HTH_GntR"/>
</dbReference>
<dbReference type="InterPro" id="IPR015421">
    <property type="entry name" value="PyrdxlP-dep_Trfase_major"/>
</dbReference>
<dbReference type="InterPro" id="IPR036388">
    <property type="entry name" value="WH-like_DNA-bd_sf"/>
</dbReference>
<evidence type="ECO:0000256" key="4">
    <source>
        <dbReference type="ARBA" id="ARBA00023125"/>
    </source>
</evidence>
<dbReference type="GO" id="GO:0003700">
    <property type="term" value="F:DNA-binding transcription factor activity"/>
    <property type="evidence" value="ECO:0007669"/>
    <property type="project" value="InterPro"/>
</dbReference>
<dbReference type="CDD" id="cd00609">
    <property type="entry name" value="AAT_like"/>
    <property type="match status" value="1"/>
</dbReference>
<dbReference type="OrthoDB" id="9794015at2"/>
<dbReference type="Gene3D" id="3.40.640.10">
    <property type="entry name" value="Type I PLP-dependent aspartate aminotransferase-like (Major domain)"/>
    <property type="match status" value="1"/>
</dbReference>
<gene>
    <name evidence="7" type="ORF">FPZ52_10985</name>
</gene>